<feature type="domain" description="NADP-dependent oxidoreductase" evidence="1">
    <location>
        <begin position="3"/>
        <end position="264"/>
    </location>
</feature>
<sequence length="277" mass="31560">MTWGAWGKQFSTAEMEAMIQHCLSIGITTFDHADIYGGYTTEADFGKAFTASGVKREAIQLISKCGIKYISDNRNYKVKHYDYSKDYIIWSVEESLKHLQTDYVDLLLLHRPSPLMHPNEIAEAITILKKQGKIRDFGVSNFTTSQMDMVGLRMDIDVNQIEFSLTAHQAMHDGTLDYMFTNGIRPMAWSPLGSVFREDTEQTRRIHKQLGVLMDKYNATEDQLLLAWLLKHPSSITPVVGTTNKIRLQQAMEATKINLELEDWFLILVAAQGHKVP</sequence>
<protein>
    <submittedName>
        <fullName evidence="2">Oxidoreductase YcsN</fullName>
    </submittedName>
</protein>
<reference evidence="3" key="1">
    <citation type="journal article" date="2019" name="Int. J. Syst. Evol. Microbiol.">
        <title>The Global Catalogue of Microorganisms (GCM) 10K type strain sequencing project: providing services to taxonomists for standard genome sequencing and annotation.</title>
        <authorList>
            <consortium name="The Broad Institute Genomics Platform"/>
            <consortium name="The Broad Institute Genome Sequencing Center for Infectious Disease"/>
            <person name="Wu L."/>
            <person name="Ma J."/>
        </authorList>
    </citation>
    <scope>NUCLEOTIDE SEQUENCE [LARGE SCALE GENOMIC DNA]</scope>
    <source>
        <strain evidence="3">CCM 8681</strain>
    </source>
</reference>
<dbReference type="CDD" id="cd19092">
    <property type="entry name" value="AKR_BsYcsN_EcYdhF-like"/>
    <property type="match status" value="1"/>
</dbReference>
<gene>
    <name evidence="2" type="primary">ycsN</name>
    <name evidence="2" type="ORF">GCM10011444_03850</name>
</gene>
<proteinExistence type="predicted"/>
<dbReference type="PANTHER" id="PTHR43364:SF1">
    <property type="entry name" value="OXIDOREDUCTASE YDHF"/>
    <property type="match status" value="1"/>
</dbReference>
<accession>A0ABQ2BUC4</accession>
<dbReference type="SUPFAM" id="SSF51430">
    <property type="entry name" value="NAD(P)-linked oxidoreductase"/>
    <property type="match status" value="1"/>
</dbReference>
<dbReference type="Proteomes" id="UP000624701">
    <property type="component" value="Unassembled WGS sequence"/>
</dbReference>
<dbReference type="Pfam" id="PF00248">
    <property type="entry name" value="Aldo_ket_red"/>
    <property type="match status" value="1"/>
</dbReference>
<comment type="caution">
    <text evidence="2">The sequence shown here is derived from an EMBL/GenBank/DDBJ whole genome shotgun (WGS) entry which is preliminary data.</text>
</comment>
<keyword evidence="3" id="KW-1185">Reference proteome</keyword>
<dbReference type="EMBL" id="BMDQ01000001">
    <property type="protein sequence ID" value="GGI56076.1"/>
    <property type="molecule type" value="Genomic_DNA"/>
</dbReference>
<organism evidence="2 3">
    <name type="scientific">Winogradskyella haliclonae</name>
    <dbReference type="NCBI Taxonomy" id="2048558"/>
    <lineage>
        <taxon>Bacteria</taxon>
        <taxon>Pseudomonadati</taxon>
        <taxon>Bacteroidota</taxon>
        <taxon>Flavobacteriia</taxon>
        <taxon>Flavobacteriales</taxon>
        <taxon>Flavobacteriaceae</taxon>
        <taxon>Winogradskyella</taxon>
    </lineage>
</organism>
<evidence type="ECO:0000259" key="1">
    <source>
        <dbReference type="Pfam" id="PF00248"/>
    </source>
</evidence>
<dbReference type="InterPro" id="IPR023210">
    <property type="entry name" value="NADP_OxRdtase_dom"/>
</dbReference>
<dbReference type="Gene3D" id="3.20.20.100">
    <property type="entry name" value="NADP-dependent oxidoreductase domain"/>
    <property type="match status" value="1"/>
</dbReference>
<dbReference type="PANTHER" id="PTHR43364">
    <property type="entry name" value="NADH-SPECIFIC METHYLGLYOXAL REDUCTASE-RELATED"/>
    <property type="match status" value="1"/>
</dbReference>
<name>A0ABQ2BUC4_9FLAO</name>
<dbReference type="InterPro" id="IPR050523">
    <property type="entry name" value="AKR_Detox_Biosynth"/>
</dbReference>
<dbReference type="InterPro" id="IPR036812">
    <property type="entry name" value="NAD(P)_OxRdtase_dom_sf"/>
</dbReference>
<evidence type="ECO:0000313" key="3">
    <source>
        <dbReference type="Proteomes" id="UP000624701"/>
    </source>
</evidence>
<evidence type="ECO:0000313" key="2">
    <source>
        <dbReference type="EMBL" id="GGI56076.1"/>
    </source>
</evidence>